<dbReference type="PANTHER" id="PTHR30189">
    <property type="entry name" value="LPS-ASSEMBLY PROTEIN"/>
    <property type="match status" value="1"/>
</dbReference>
<proteinExistence type="inferred from homology"/>
<evidence type="ECO:0000256" key="2">
    <source>
        <dbReference type="ARBA" id="ARBA00023136"/>
    </source>
</evidence>
<dbReference type="AlphaFoldDB" id="B6BUU2"/>
<feature type="domain" description="LptD C-terminal" evidence="7">
    <location>
        <begin position="307"/>
        <end position="689"/>
    </location>
</feature>
<keyword evidence="2 4" id="KW-0472">Membrane</keyword>
<comment type="subcellular location">
    <subcellularLocation>
        <location evidence="4">Cell outer membrane</location>
    </subcellularLocation>
</comment>
<dbReference type="InterPro" id="IPR020889">
    <property type="entry name" value="LipoPS_assembly_LptD"/>
</dbReference>
<dbReference type="InterPro" id="IPR005653">
    <property type="entry name" value="OstA-like_N"/>
</dbReference>
<dbReference type="STRING" id="314607.KB13_485"/>
<keyword evidence="5" id="KW-0812">Transmembrane</keyword>
<dbReference type="PANTHER" id="PTHR30189:SF1">
    <property type="entry name" value="LPS-ASSEMBLY PROTEIN LPTD"/>
    <property type="match status" value="1"/>
</dbReference>
<dbReference type="Gene3D" id="2.60.450.10">
    <property type="entry name" value="Lipopolysaccharide (LPS) transport protein A like domain"/>
    <property type="match status" value="1"/>
</dbReference>
<sequence length="788" mass="89759">MILFDLLKISFKIYPPVIGFKIFYLMRKKIITHFILTNIVFFGCLYANFVLAIDNPNDTDLIIEGETLENIVDKQIKAKGDAILIKSGKRIEADQIVFDQISNELEADGNVKLKSGNTLISGEKLILNVDDSIGEIPNATFDSDTENKSAINQSIRGYADKLSIIGSNKTSLEGAEITTCEVGQTDWFIKGTQIDIDNKTKTVDATNARMEFKGVPILYSPKVNFSFNNQRKSGFLSPTWGTTTKSGFQVKTPYYFNIAPNKDATITPRYMGKRGLQIGGQYRYLGDDHSGEANIEFLNNDYMTNQERYLLNLKHKQKFSDNFSGFYRYQKVSDNDYFSDMSSLVSRTSRVILPQELGLDYKIGSWNTGLRVQKFQSLTTSSPYEKLPQVFLNRSDQFYGIQSSSEFQFTQFDANNSHNKFVSGDLLPRGYSVGDYKPTGSRFVYNQQFQTTLHENSYSYIKPKLSVNFRHYDINHGALSTNESYAIPTTSVDSGMFFDRNFNVFGNNITQTLEPRAFYSYTPFHDQSMIPIYDTRLMDLNMYNIFSENQFIGYDRIQDSNQLTTGLTSRFIDSNSTERLSLTFAQRFYLSDRKVLNDPLYSNAGSSLERASSDFLFGANARISRDLIFRTMTQYNPEQSSTKRVQYGFKYNPNPGKLLRFDYRFIENASTNQTRLKQANISGQWPLGKGYYAIGRYNFDLENSKVTESLGGLEYDAGCWTSRVMLHRLSLATADEPNYSLWFQLELGGLGSIGSGKAKKLDRVLMRNVPGAAWASSLDDEIRRQNYD</sequence>
<dbReference type="GO" id="GO:0015920">
    <property type="term" value="P:lipopolysaccharide transport"/>
    <property type="evidence" value="ECO:0007669"/>
    <property type="project" value="InterPro"/>
</dbReference>
<feature type="domain" description="Organic solvent tolerance-like N-terminal" evidence="6">
    <location>
        <begin position="91"/>
        <end position="201"/>
    </location>
</feature>
<protein>
    <recommendedName>
        <fullName evidence="4">LPS-assembly protein LptD</fullName>
    </recommendedName>
</protein>
<keyword evidence="1 4" id="KW-0732">Signal</keyword>
<comment type="subunit">
    <text evidence="4">Component of the lipopolysaccharide transport and assembly complex. Interacts with LptE and LptA.</text>
</comment>
<evidence type="ECO:0000256" key="1">
    <source>
        <dbReference type="ARBA" id="ARBA00022729"/>
    </source>
</evidence>
<organism evidence="8 9">
    <name type="scientific">beta proteobacterium KB13</name>
    <dbReference type="NCBI Taxonomy" id="314607"/>
    <lineage>
        <taxon>Bacteria</taxon>
        <taxon>Pseudomonadati</taxon>
        <taxon>Pseudomonadota</taxon>
        <taxon>Betaproteobacteria</taxon>
        <taxon>Nitrosomonadales</taxon>
        <taxon>OM43 clade</taxon>
    </lineage>
</organism>
<comment type="caution">
    <text evidence="4">Lacks conserved residue(s) required for the propagation of feature annotation.</text>
</comment>
<feature type="transmembrane region" description="Helical" evidence="5">
    <location>
        <begin position="30"/>
        <end position="53"/>
    </location>
</feature>
<dbReference type="GO" id="GO:0009279">
    <property type="term" value="C:cell outer membrane"/>
    <property type="evidence" value="ECO:0007669"/>
    <property type="project" value="UniProtKB-SubCell"/>
</dbReference>
<evidence type="ECO:0000313" key="9">
    <source>
        <dbReference type="Proteomes" id="UP000004188"/>
    </source>
</evidence>
<comment type="function">
    <text evidence="4">Together with LptE, is involved in the assembly of lipopolysaccharide (LPS) at the surface of the outer membrane.</text>
</comment>
<evidence type="ECO:0000256" key="4">
    <source>
        <dbReference type="HAMAP-Rule" id="MF_01411"/>
    </source>
</evidence>
<gene>
    <name evidence="4" type="primary">lptD</name>
    <name evidence="8" type="ORF">KB13_485</name>
</gene>
<name>B6BUU2_9PROT</name>
<dbReference type="GO" id="GO:0043165">
    <property type="term" value="P:Gram-negative-bacterium-type cell outer membrane assembly"/>
    <property type="evidence" value="ECO:0007669"/>
    <property type="project" value="UniProtKB-UniRule"/>
</dbReference>
<reference evidence="9" key="1">
    <citation type="journal article" date="2012" name="Stand. Genomic Sci.">
        <title>Genome sequence of strain HIMB624, a cultured representative from the OM43 clade of marine Betaproteobacteria.</title>
        <authorList>
            <person name="Huggett M.J."/>
            <person name="Hayakawa D.H."/>
            <person name="Rappe M.S."/>
        </authorList>
    </citation>
    <scope>NUCLEOTIDE SEQUENCE [LARGE SCALE GENOMIC DNA]</scope>
    <source>
        <strain evidence="9">KB13</strain>
    </source>
</reference>
<keyword evidence="3 4" id="KW-0998">Cell outer membrane</keyword>
<dbReference type="Pfam" id="PF04453">
    <property type="entry name" value="LptD"/>
    <property type="match status" value="1"/>
</dbReference>
<dbReference type="Pfam" id="PF03968">
    <property type="entry name" value="LptD_N"/>
    <property type="match status" value="1"/>
</dbReference>
<evidence type="ECO:0000259" key="6">
    <source>
        <dbReference type="Pfam" id="PF03968"/>
    </source>
</evidence>
<dbReference type="InterPro" id="IPR050218">
    <property type="entry name" value="LptD"/>
</dbReference>
<evidence type="ECO:0000313" key="8">
    <source>
        <dbReference type="EMBL" id="EDZ64353.1"/>
    </source>
</evidence>
<evidence type="ECO:0000259" key="7">
    <source>
        <dbReference type="Pfam" id="PF04453"/>
    </source>
</evidence>
<evidence type="ECO:0000256" key="3">
    <source>
        <dbReference type="ARBA" id="ARBA00023237"/>
    </source>
</evidence>
<dbReference type="Proteomes" id="UP000004188">
    <property type="component" value="Unassembled WGS sequence"/>
</dbReference>
<dbReference type="GO" id="GO:1990351">
    <property type="term" value="C:transporter complex"/>
    <property type="evidence" value="ECO:0007669"/>
    <property type="project" value="TreeGrafter"/>
</dbReference>
<dbReference type="HAMAP" id="MF_01411">
    <property type="entry name" value="LPS_assembly_LptD"/>
    <property type="match status" value="1"/>
</dbReference>
<keyword evidence="5" id="KW-1133">Transmembrane helix</keyword>
<dbReference type="HOGENOM" id="CLU_009039_0_0_4"/>
<keyword evidence="9" id="KW-1185">Reference proteome</keyword>
<dbReference type="InterPro" id="IPR007543">
    <property type="entry name" value="LptD_C"/>
</dbReference>
<accession>B6BUU2</accession>
<comment type="similarity">
    <text evidence="4">Belongs to the LptD family.</text>
</comment>
<dbReference type="EMBL" id="DS995299">
    <property type="protein sequence ID" value="EDZ64353.1"/>
    <property type="molecule type" value="Genomic_DNA"/>
</dbReference>
<dbReference type="eggNOG" id="COG1452">
    <property type="taxonomic scope" value="Bacteria"/>
</dbReference>
<evidence type="ECO:0000256" key="5">
    <source>
        <dbReference type="SAM" id="Phobius"/>
    </source>
</evidence>